<reference evidence="1" key="1">
    <citation type="submission" date="2020-05" db="EMBL/GenBank/DDBJ databases">
        <authorList>
            <person name="Chiriac C."/>
            <person name="Salcher M."/>
            <person name="Ghai R."/>
            <person name="Kavagutti S V."/>
        </authorList>
    </citation>
    <scope>NUCLEOTIDE SEQUENCE</scope>
</reference>
<name>A0A6J6BV20_9ZZZZ</name>
<dbReference type="AlphaFoldDB" id="A0A6J6BV20"/>
<protein>
    <submittedName>
        <fullName evidence="1">Unannotated protein</fullName>
    </submittedName>
</protein>
<dbReference type="EMBL" id="CAEZSH010000096">
    <property type="protein sequence ID" value="CAB4542477.1"/>
    <property type="molecule type" value="Genomic_DNA"/>
</dbReference>
<proteinExistence type="predicted"/>
<accession>A0A6J6BV20</accession>
<gene>
    <name evidence="1" type="ORF">UFOPK1410_00776</name>
</gene>
<sequence>MDALAAIGLSFIETAAEKAKTAIEMSVLVQGSETML</sequence>
<organism evidence="1">
    <name type="scientific">freshwater metagenome</name>
    <dbReference type="NCBI Taxonomy" id="449393"/>
    <lineage>
        <taxon>unclassified sequences</taxon>
        <taxon>metagenomes</taxon>
        <taxon>ecological metagenomes</taxon>
    </lineage>
</organism>
<evidence type="ECO:0000313" key="1">
    <source>
        <dbReference type="EMBL" id="CAB4542477.1"/>
    </source>
</evidence>